<keyword evidence="4" id="KW-0067">ATP-binding</keyword>
<evidence type="ECO:0000256" key="6">
    <source>
        <dbReference type="SAM" id="MobiDB-lite"/>
    </source>
</evidence>
<dbReference type="Gene3D" id="3.30.260.10">
    <property type="entry name" value="TCP-1-like chaperonin intermediate domain"/>
    <property type="match status" value="1"/>
</dbReference>
<dbReference type="STRING" id="230819.A0A5C3KPN2"/>
<dbReference type="SUPFAM" id="SSF48592">
    <property type="entry name" value="GroEL equatorial domain-like"/>
    <property type="match status" value="1"/>
</dbReference>
<dbReference type="Gene3D" id="3.50.7.10">
    <property type="entry name" value="GroEL"/>
    <property type="match status" value="2"/>
</dbReference>
<dbReference type="EMBL" id="ML210245">
    <property type="protein sequence ID" value="TFK22276.1"/>
    <property type="molecule type" value="Genomic_DNA"/>
</dbReference>
<evidence type="ECO:0000313" key="8">
    <source>
        <dbReference type="Proteomes" id="UP000307440"/>
    </source>
</evidence>
<evidence type="ECO:0000256" key="1">
    <source>
        <dbReference type="ARBA" id="ARBA00006607"/>
    </source>
</evidence>
<feature type="region of interest" description="Disordered" evidence="6">
    <location>
        <begin position="98"/>
        <end position="120"/>
    </location>
</feature>
<dbReference type="InterPro" id="IPR017998">
    <property type="entry name" value="Chaperone_TCP-1"/>
</dbReference>
<dbReference type="SUPFAM" id="SSF52029">
    <property type="entry name" value="GroEL apical domain-like"/>
    <property type="match status" value="1"/>
</dbReference>
<reference evidence="7 8" key="1">
    <citation type="journal article" date="2019" name="Nat. Ecol. Evol.">
        <title>Megaphylogeny resolves global patterns of mushroom evolution.</title>
        <authorList>
            <person name="Varga T."/>
            <person name="Krizsan K."/>
            <person name="Foldi C."/>
            <person name="Dima B."/>
            <person name="Sanchez-Garcia M."/>
            <person name="Sanchez-Ramirez S."/>
            <person name="Szollosi G.J."/>
            <person name="Szarkandi J.G."/>
            <person name="Papp V."/>
            <person name="Albert L."/>
            <person name="Andreopoulos W."/>
            <person name="Angelini C."/>
            <person name="Antonin V."/>
            <person name="Barry K.W."/>
            <person name="Bougher N.L."/>
            <person name="Buchanan P."/>
            <person name="Buyck B."/>
            <person name="Bense V."/>
            <person name="Catcheside P."/>
            <person name="Chovatia M."/>
            <person name="Cooper J."/>
            <person name="Damon W."/>
            <person name="Desjardin D."/>
            <person name="Finy P."/>
            <person name="Geml J."/>
            <person name="Haridas S."/>
            <person name="Hughes K."/>
            <person name="Justo A."/>
            <person name="Karasinski D."/>
            <person name="Kautmanova I."/>
            <person name="Kiss B."/>
            <person name="Kocsube S."/>
            <person name="Kotiranta H."/>
            <person name="LaButti K.M."/>
            <person name="Lechner B.E."/>
            <person name="Liimatainen K."/>
            <person name="Lipzen A."/>
            <person name="Lukacs Z."/>
            <person name="Mihaltcheva S."/>
            <person name="Morgado L.N."/>
            <person name="Niskanen T."/>
            <person name="Noordeloos M.E."/>
            <person name="Ohm R.A."/>
            <person name="Ortiz-Santana B."/>
            <person name="Ovrebo C."/>
            <person name="Racz N."/>
            <person name="Riley R."/>
            <person name="Savchenko A."/>
            <person name="Shiryaev A."/>
            <person name="Soop K."/>
            <person name="Spirin V."/>
            <person name="Szebenyi C."/>
            <person name="Tomsovsky M."/>
            <person name="Tulloss R.E."/>
            <person name="Uehling J."/>
            <person name="Grigoriev I.V."/>
            <person name="Vagvolgyi C."/>
            <person name="Papp T."/>
            <person name="Martin F.M."/>
            <person name="Miettinen O."/>
            <person name="Hibbett D.S."/>
            <person name="Nagy L.G."/>
        </authorList>
    </citation>
    <scope>NUCLEOTIDE SEQUENCE [LARGE SCALE GENOMIC DNA]</scope>
    <source>
        <strain evidence="7 8">CBS 121175</strain>
    </source>
</reference>
<dbReference type="Gene3D" id="1.10.560.10">
    <property type="entry name" value="GroEL-like equatorial domain"/>
    <property type="match status" value="2"/>
</dbReference>
<evidence type="ECO:0000313" key="7">
    <source>
        <dbReference type="EMBL" id="TFK22276.1"/>
    </source>
</evidence>
<keyword evidence="3" id="KW-0547">Nucleotide-binding</keyword>
<dbReference type="InterPro" id="IPR027410">
    <property type="entry name" value="TCP-1-like_intermed_sf"/>
</dbReference>
<dbReference type="OrthoDB" id="1733909at2759"/>
<keyword evidence="5" id="KW-0143">Chaperone</keyword>
<comment type="similarity">
    <text evidence="2">Belongs to the TCP-1 chaperonin family.</text>
</comment>
<dbReference type="InterPro" id="IPR027413">
    <property type="entry name" value="GROEL-like_equatorial_sf"/>
</dbReference>
<dbReference type="GO" id="GO:0140662">
    <property type="term" value="F:ATP-dependent protein folding chaperone"/>
    <property type="evidence" value="ECO:0007669"/>
    <property type="project" value="InterPro"/>
</dbReference>
<dbReference type="Proteomes" id="UP000307440">
    <property type="component" value="Unassembled WGS sequence"/>
</dbReference>
<accession>A0A5C3KPN2</accession>
<comment type="similarity">
    <text evidence="1">Belongs to the chaperonin (HSP60) family.</text>
</comment>
<keyword evidence="8" id="KW-1185">Reference proteome</keyword>
<evidence type="ECO:0000256" key="5">
    <source>
        <dbReference type="ARBA" id="ARBA00023186"/>
    </source>
</evidence>
<proteinExistence type="inferred from homology"/>
<dbReference type="InterPro" id="IPR027409">
    <property type="entry name" value="GroEL-like_apical_dom_sf"/>
</dbReference>
<gene>
    <name evidence="7" type="ORF">FA15DRAFT_688438</name>
</gene>
<dbReference type="PANTHER" id="PTHR45633">
    <property type="entry name" value="60 KDA HEAT SHOCK PROTEIN, MITOCHONDRIAL"/>
    <property type="match status" value="1"/>
</dbReference>
<dbReference type="GO" id="GO:0042026">
    <property type="term" value="P:protein refolding"/>
    <property type="evidence" value="ECO:0007669"/>
    <property type="project" value="InterPro"/>
</dbReference>
<organism evidence="7 8">
    <name type="scientific">Coprinopsis marcescibilis</name>
    <name type="common">Agaric fungus</name>
    <name type="synonym">Psathyrella marcescibilis</name>
    <dbReference type="NCBI Taxonomy" id="230819"/>
    <lineage>
        <taxon>Eukaryota</taxon>
        <taxon>Fungi</taxon>
        <taxon>Dikarya</taxon>
        <taxon>Basidiomycota</taxon>
        <taxon>Agaricomycotina</taxon>
        <taxon>Agaricomycetes</taxon>
        <taxon>Agaricomycetidae</taxon>
        <taxon>Agaricales</taxon>
        <taxon>Agaricineae</taxon>
        <taxon>Psathyrellaceae</taxon>
        <taxon>Coprinopsis</taxon>
    </lineage>
</organism>
<dbReference type="PRINTS" id="PR00304">
    <property type="entry name" value="TCOMPLEXTCP1"/>
</dbReference>
<dbReference type="AlphaFoldDB" id="A0A5C3KPN2"/>
<name>A0A5C3KPN2_COPMA</name>
<evidence type="ECO:0000256" key="3">
    <source>
        <dbReference type="ARBA" id="ARBA00022741"/>
    </source>
</evidence>
<evidence type="ECO:0000256" key="4">
    <source>
        <dbReference type="ARBA" id="ARBA00022840"/>
    </source>
</evidence>
<dbReference type="GO" id="GO:0005524">
    <property type="term" value="F:ATP binding"/>
    <property type="evidence" value="ECO:0007669"/>
    <property type="project" value="UniProtKB-KW"/>
</dbReference>
<dbReference type="InterPro" id="IPR001844">
    <property type="entry name" value="Cpn60/GroEL"/>
</dbReference>
<evidence type="ECO:0000256" key="2">
    <source>
        <dbReference type="ARBA" id="ARBA00008020"/>
    </source>
</evidence>
<feature type="compositionally biased region" description="Pro residues" evidence="6">
    <location>
        <begin position="100"/>
        <end position="109"/>
    </location>
</feature>
<sequence length="379" mass="40718">MSEVPDLRRLARDPFDVLANAISVTLGPKGRNVIIEQPYSGPKITKDGVTVAKSIALKDKFENLGAREGVKTVAAGCNPMDLRRGSQATVDRVVAFLPRTPKPSRPPQKLPKSLPSPQTATCMRSRSQKACSLPYFITDVQAQKVEFEKPCRPLLIIAEDIDCEALAASAVKAPGFGDNRRSILGDRHHHRGTVFTDELEVKLDLNDATTSEYDKFKLQKRLAKLSGGVAVIKNKERYDDAFDATSAAAEGGILPCGGITYLKASLQLAATRPSASASSTLSPTSPNTPLIPTPNFDQKLGVATPIRTILGNAGEESSVIIGALLTTYASEDKFRWGYDAAKGEHVDMVERGIVPLKGCVTSWLTTSEACVVEVVEKAG</sequence>
<protein>
    <submittedName>
        <fullName evidence="7">GroEL equatorial domain-like protein</fullName>
    </submittedName>
</protein>